<evidence type="ECO:0000313" key="2">
    <source>
        <dbReference type="EMBL" id="CTQ72449.1"/>
    </source>
</evidence>
<proteinExistence type="predicted"/>
<keyword evidence="3" id="KW-1185">Reference proteome</keyword>
<dbReference type="Pfam" id="PF03819">
    <property type="entry name" value="MazG"/>
    <property type="match status" value="1"/>
</dbReference>
<protein>
    <recommendedName>
        <fullName evidence="1">NTP pyrophosphohydrolase MazG-like domain-containing protein</fullName>
    </recommendedName>
</protein>
<dbReference type="InterPro" id="IPR044548">
    <property type="entry name" value="AF0060_NTP-PPase_MazG-like"/>
</dbReference>
<organism evidence="2 3">
    <name type="scientific">Roseibium alexandrii</name>
    <dbReference type="NCBI Taxonomy" id="388408"/>
    <lineage>
        <taxon>Bacteria</taxon>
        <taxon>Pseudomonadati</taxon>
        <taxon>Pseudomonadota</taxon>
        <taxon>Alphaproteobacteria</taxon>
        <taxon>Hyphomicrobiales</taxon>
        <taxon>Stappiaceae</taxon>
        <taxon>Roseibium</taxon>
    </lineage>
</organism>
<name>A0A0M7AC43_9HYPH</name>
<accession>A0A0M7AC43</accession>
<dbReference type="Gene3D" id="1.10.287.1080">
    <property type="entry name" value="MazG-like"/>
    <property type="match status" value="1"/>
</dbReference>
<dbReference type="OrthoDB" id="7679092at2"/>
<dbReference type="Proteomes" id="UP000053235">
    <property type="component" value="Unassembled WGS sequence"/>
</dbReference>
<dbReference type="EMBL" id="CXWD01000012">
    <property type="protein sequence ID" value="CTQ72449.1"/>
    <property type="molecule type" value="Genomic_DNA"/>
</dbReference>
<dbReference type="AlphaFoldDB" id="A0A0M7AC43"/>
<gene>
    <name evidence="2" type="ORF">LAX5112_03185</name>
</gene>
<sequence length="98" mass="10780">MFQIFELTQADPKSLLQRTLKLSEETGELAEAVLSVTDAPGSAYKAHTLHDVREEAADAALVALSVLAQTCETSEEFSAELDRLMREKSAKWQAKLAE</sequence>
<reference evidence="3" key="1">
    <citation type="submission" date="2015-07" db="EMBL/GenBank/DDBJ databases">
        <authorList>
            <person name="Rodrigo-Torres Lidia"/>
            <person name="Arahal R.David."/>
        </authorList>
    </citation>
    <scope>NUCLEOTIDE SEQUENCE [LARGE SCALE GENOMIC DNA]</scope>
    <source>
        <strain evidence="3">CECT 5112</strain>
    </source>
</reference>
<feature type="domain" description="NTP pyrophosphohydrolase MazG-like" evidence="1">
    <location>
        <begin position="20"/>
        <end position="80"/>
    </location>
</feature>
<dbReference type="STRING" id="388408.LAX5112_03185"/>
<dbReference type="SUPFAM" id="SSF101386">
    <property type="entry name" value="all-alpha NTP pyrophosphatases"/>
    <property type="match status" value="1"/>
</dbReference>
<evidence type="ECO:0000259" key="1">
    <source>
        <dbReference type="Pfam" id="PF03819"/>
    </source>
</evidence>
<dbReference type="InterPro" id="IPR004518">
    <property type="entry name" value="MazG-like_dom"/>
</dbReference>
<evidence type="ECO:0000313" key="3">
    <source>
        <dbReference type="Proteomes" id="UP000053235"/>
    </source>
</evidence>
<dbReference type="RefSeq" id="WP_040451021.1">
    <property type="nucleotide sequence ID" value="NZ_CXWD01000012.1"/>
</dbReference>
<dbReference type="CDD" id="cd11533">
    <property type="entry name" value="NTP-PPase_Af0060_like"/>
    <property type="match status" value="1"/>
</dbReference>